<evidence type="ECO:0000313" key="13">
    <source>
        <dbReference type="EMBL" id="MBM6702966.1"/>
    </source>
</evidence>
<dbReference type="SMART" id="SM00304">
    <property type="entry name" value="HAMP"/>
    <property type="match status" value="1"/>
</dbReference>
<dbReference type="PANTHER" id="PTHR44936:SF10">
    <property type="entry name" value="SENSOR PROTEIN RSTB"/>
    <property type="match status" value="1"/>
</dbReference>
<dbReference type="RefSeq" id="WP_205101361.1">
    <property type="nucleotide sequence ID" value="NZ_JACJJC010000001.1"/>
</dbReference>
<evidence type="ECO:0000256" key="2">
    <source>
        <dbReference type="ARBA" id="ARBA00004651"/>
    </source>
</evidence>
<dbReference type="Pfam" id="PF00512">
    <property type="entry name" value="HisKA"/>
    <property type="match status" value="1"/>
</dbReference>
<gene>
    <name evidence="13" type="ORF">H6A60_00360</name>
</gene>
<dbReference type="EC" id="2.7.13.3" evidence="3"/>
<evidence type="ECO:0000259" key="12">
    <source>
        <dbReference type="PROSITE" id="PS50885"/>
    </source>
</evidence>
<dbReference type="SMART" id="SM00388">
    <property type="entry name" value="HisKA"/>
    <property type="match status" value="1"/>
</dbReference>
<keyword evidence="4" id="KW-1003">Cell membrane</keyword>
<protein>
    <recommendedName>
        <fullName evidence="3">histidine kinase</fullName>
        <ecNumber evidence="3">2.7.13.3</ecNumber>
    </recommendedName>
</protein>
<evidence type="ECO:0000313" key="14">
    <source>
        <dbReference type="Proteomes" id="UP000715095"/>
    </source>
</evidence>
<sequence>MPPLPASFNSLFWRLFCGLIAVILATAAAVWTAAYVVQSQVVAKLENSLSLRYGGQRAVETAFIMHRYAGEAGLVEWLLSDANQRPTVFVMTKSGVELSGRTVPERARQLLEALQSGKVPDARGEGFPSEAVKTVEIGGKPYFIFAVHTSLPPVRLNLFPFNSLTPALTAIVSALLLTLCVAWLLALYYSRPLRRLDAAMRKVAEGDLSTRIEKDIGPADGEVAALAKVFDRMADQIEKLINRQRKLFHNVSHEIRSPLARIEVATDLAKLDPSRVPASLERIEKEVRAIDELIGSLLTYARLEGGIVLETATVSARAFLGAVRDTLAFEAQSRGVEVKLVDRLTEDITLEVNEAALSSALINIGRNALRFTPERGTITLAVELRAKGLLIRCIDEGPGMSEEELARMFDPFVRGNREHTGTGFGLGLAIAKSAVASQHGTLSAKNVLPHGLEFEITLPVQTENGSLKKAAV</sequence>
<keyword evidence="14" id="KW-1185">Reference proteome</keyword>
<dbReference type="SUPFAM" id="SSF55874">
    <property type="entry name" value="ATPase domain of HSP90 chaperone/DNA topoisomerase II/histidine kinase"/>
    <property type="match status" value="1"/>
</dbReference>
<dbReference type="InterPro" id="IPR003661">
    <property type="entry name" value="HisK_dim/P_dom"/>
</dbReference>
<feature type="transmembrane region" description="Helical" evidence="10">
    <location>
        <begin position="12"/>
        <end position="37"/>
    </location>
</feature>
<keyword evidence="5" id="KW-0597">Phosphoprotein</keyword>
<comment type="catalytic activity">
    <reaction evidence="1">
        <text>ATP + protein L-histidine = ADP + protein N-phospho-L-histidine.</text>
        <dbReference type="EC" id="2.7.13.3"/>
    </reaction>
</comment>
<dbReference type="InterPro" id="IPR050980">
    <property type="entry name" value="2C_sensor_his_kinase"/>
</dbReference>
<evidence type="ECO:0000256" key="4">
    <source>
        <dbReference type="ARBA" id="ARBA00022475"/>
    </source>
</evidence>
<evidence type="ECO:0000256" key="9">
    <source>
        <dbReference type="ARBA" id="ARBA00022840"/>
    </source>
</evidence>
<dbReference type="InterPro" id="IPR003594">
    <property type="entry name" value="HATPase_dom"/>
</dbReference>
<comment type="caution">
    <text evidence="13">The sequence shown here is derived from an EMBL/GenBank/DDBJ whole genome shotgun (WGS) entry which is preliminary data.</text>
</comment>
<dbReference type="PROSITE" id="PS50885">
    <property type="entry name" value="HAMP"/>
    <property type="match status" value="1"/>
</dbReference>
<dbReference type="PRINTS" id="PR00344">
    <property type="entry name" value="BCTRLSENSOR"/>
</dbReference>
<dbReference type="EMBL" id="JACJJC010000001">
    <property type="protein sequence ID" value="MBM6702966.1"/>
    <property type="molecule type" value="Genomic_DNA"/>
</dbReference>
<keyword evidence="9" id="KW-0067">ATP-binding</keyword>
<proteinExistence type="predicted"/>
<dbReference type="SUPFAM" id="SSF47384">
    <property type="entry name" value="Homodimeric domain of signal transducing histidine kinase"/>
    <property type="match status" value="1"/>
</dbReference>
<feature type="domain" description="HAMP" evidence="12">
    <location>
        <begin position="187"/>
        <end position="242"/>
    </location>
</feature>
<feature type="transmembrane region" description="Helical" evidence="10">
    <location>
        <begin position="167"/>
        <end position="190"/>
    </location>
</feature>
<evidence type="ECO:0000256" key="3">
    <source>
        <dbReference type="ARBA" id="ARBA00012438"/>
    </source>
</evidence>
<evidence type="ECO:0000256" key="5">
    <source>
        <dbReference type="ARBA" id="ARBA00022553"/>
    </source>
</evidence>
<dbReference type="GO" id="GO:0016301">
    <property type="term" value="F:kinase activity"/>
    <property type="evidence" value="ECO:0007669"/>
    <property type="project" value="UniProtKB-KW"/>
</dbReference>
<dbReference type="SUPFAM" id="SSF158472">
    <property type="entry name" value="HAMP domain-like"/>
    <property type="match status" value="1"/>
</dbReference>
<evidence type="ECO:0000256" key="6">
    <source>
        <dbReference type="ARBA" id="ARBA00022679"/>
    </source>
</evidence>
<dbReference type="InterPro" id="IPR005467">
    <property type="entry name" value="His_kinase_dom"/>
</dbReference>
<dbReference type="CDD" id="cd00082">
    <property type="entry name" value="HisKA"/>
    <property type="match status" value="1"/>
</dbReference>
<feature type="domain" description="Histidine kinase" evidence="11">
    <location>
        <begin position="250"/>
        <end position="462"/>
    </location>
</feature>
<comment type="subcellular location">
    <subcellularLocation>
        <location evidence="2">Cell membrane</location>
        <topology evidence="2">Multi-pass membrane protein</topology>
    </subcellularLocation>
</comment>
<keyword evidence="8 13" id="KW-0418">Kinase</keyword>
<dbReference type="Gene3D" id="1.10.287.130">
    <property type="match status" value="1"/>
</dbReference>
<keyword evidence="10" id="KW-0812">Transmembrane</keyword>
<keyword evidence="6" id="KW-0808">Transferase</keyword>
<evidence type="ECO:0000256" key="10">
    <source>
        <dbReference type="SAM" id="Phobius"/>
    </source>
</evidence>
<accession>A0ABS2DNL5</accession>
<dbReference type="InterPro" id="IPR036097">
    <property type="entry name" value="HisK_dim/P_sf"/>
</dbReference>
<reference evidence="13 14" key="1">
    <citation type="journal article" date="2021" name="Sci. Rep.">
        <title>The distribution of antibiotic resistance genes in chicken gut microbiota commensals.</title>
        <authorList>
            <person name="Juricova H."/>
            <person name="Matiasovicova J."/>
            <person name="Kubasova T."/>
            <person name="Cejkova D."/>
            <person name="Rychlik I."/>
        </authorList>
    </citation>
    <scope>NUCLEOTIDE SEQUENCE [LARGE SCALE GENOMIC DNA]</scope>
    <source>
        <strain evidence="13 14">An829</strain>
    </source>
</reference>
<keyword evidence="10" id="KW-0472">Membrane</keyword>
<keyword evidence="10" id="KW-1133">Transmembrane helix</keyword>
<evidence type="ECO:0000256" key="7">
    <source>
        <dbReference type="ARBA" id="ARBA00022741"/>
    </source>
</evidence>
<dbReference type="InterPro" id="IPR004358">
    <property type="entry name" value="Sig_transdc_His_kin-like_C"/>
</dbReference>
<dbReference type="Pfam" id="PF00672">
    <property type="entry name" value="HAMP"/>
    <property type="match status" value="1"/>
</dbReference>
<dbReference type="CDD" id="cd06225">
    <property type="entry name" value="HAMP"/>
    <property type="match status" value="1"/>
</dbReference>
<dbReference type="SMART" id="SM00387">
    <property type="entry name" value="HATPase_c"/>
    <property type="match status" value="1"/>
</dbReference>
<name>A0ABS2DNL5_9BURK</name>
<dbReference type="Gene3D" id="6.10.340.10">
    <property type="match status" value="1"/>
</dbReference>
<evidence type="ECO:0000259" key="11">
    <source>
        <dbReference type="PROSITE" id="PS50109"/>
    </source>
</evidence>
<organism evidence="13 14">
    <name type="scientific">Sutterella massiliensis</name>
    <dbReference type="NCBI Taxonomy" id="1816689"/>
    <lineage>
        <taxon>Bacteria</taxon>
        <taxon>Pseudomonadati</taxon>
        <taxon>Pseudomonadota</taxon>
        <taxon>Betaproteobacteria</taxon>
        <taxon>Burkholderiales</taxon>
        <taxon>Sutterellaceae</taxon>
        <taxon>Sutterella</taxon>
    </lineage>
</organism>
<dbReference type="CDD" id="cd00075">
    <property type="entry name" value="HATPase"/>
    <property type="match status" value="1"/>
</dbReference>
<dbReference type="InterPro" id="IPR003660">
    <property type="entry name" value="HAMP_dom"/>
</dbReference>
<evidence type="ECO:0000256" key="8">
    <source>
        <dbReference type="ARBA" id="ARBA00022777"/>
    </source>
</evidence>
<dbReference type="InterPro" id="IPR036890">
    <property type="entry name" value="HATPase_C_sf"/>
</dbReference>
<evidence type="ECO:0000256" key="1">
    <source>
        <dbReference type="ARBA" id="ARBA00000085"/>
    </source>
</evidence>
<dbReference type="Proteomes" id="UP000715095">
    <property type="component" value="Unassembled WGS sequence"/>
</dbReference>
<dbReference type="Pfam" id="PF02518">
    <property type="entry name" value="HATPase_c"/>
    <property type="match status" value="1"/>
</dbReference>
<dbReference type="PANTHER" id="PTHR44936">
    <property type="entry name" value="SENSOR PROTEIN CREC"/>
    <property type="match status" value="1"/>
</dbReference>
<dbReference type="PROSITE" id="PS50109">
    <property type="entry name" value="HIS_KIN"/>
    <property type="match status" value="1"/>
</dbReference>
<keyword evidence="7" id="KW-0547">Nucleotide-binding</keyword>
<dbReference type="Gene3D" id="3.30.565.10">
    <property type="entry name" value="Histidine kinase-like ATPase, C-terminal domain"/>
    <property type="match status" value="1"/>
</dbReference>